<feature type="region of interest" description="Disordered" evidence="2">
    <location>
        <begin position="141"/>
        <end position="184"/>
    </location>
</feature>
<dbReference type="InterPro" id="IPR011989">
    <property type="entry name" value="ARM-like"/>
</dbReference>
<feature type="compositionally biased region" description="Low complexity" evidence="2">
    <location>
        <begin position="168"/>
        <end position="179"/>
    </location>
</feature>
<dbReference type="InterPro" id="IPR022771">
    <property type="entry name" value="WAPL_C"/>
</dbReference>
<feature type="compositionally biased region" description="Basic residues" evidence="2">
    <location>
        <begin position="21"/>
        <end position="31"/>
    </location>
</feature>
<dbReference type="AlphaFoldDB" id="A0A1D2J4P2"/>
<feature type="compositionally biased region" description="Polar residues" evidence="2">
    <location>
        <begin position="374"/>
        <end position="393"/>
    </location>
</feature>
<feature type="region of interest" description="Disordered" evidence="2">
    <location>
        <begin position="201"/>
        <end position="309"/>
    </location>
</feature>
<feature type="compositionally biased region" description="Basic and acidic residues" evidence="2">
    <location>
        <begin position="153"/>
        <end position="164"/>
    </location>
</feature>
<feature type="compositionally biased region" description="Polar residues" evidence="2">
    <location>
        <begin position="222"/>
        <end position="247"/>
    </location>
</feature>
<dbReference type="EMBL" id="LZYO01000537">
    <property type="protein sequence ID" value="ODH13250.1"/>
    <property type="molecule type" value="Genomic_DNA"/>
</dbReference>
<dbReference type="InterPro" id="IPR039874">
    <property type="entry name" value="WAPL"/>
</dbReference>
<dbReference type="Proteomes" id="UP000242814">
    <property type="component" value="Unassembled WGS sequence"/>
</dbReference>
<accession>A0A1D2J4P2</accession>
<dbReference type="Gene3D" id="1.25.10.10">
    <property type="entry name" value="Leucine-rich Repeat Variant"/>
    <property type="match status" value="1"/>
</dbReference>
<dbReference type="PANTHER" id="PTHR22100:SF13">
    <property type="entry name" value="WINGS APART-LIKE PROTEIN HOMOLOG"/>
    <property type="match status" value="1"/>
</dbReference>
<name>A0A1D2J4P2_PARBR</name>
<feature type="compositionally biased region" description="Polar residues" evidence="2">
    <location>
        <begin position="90"/>
        <end position="103"/>
    </location>
</feature>
<gene>
    <name evidence="4" type="ORF">ACO22_07449</name>
</gene>
<protein>
    <recommendedName>
        <fullName evidence="3">Wings apart-like protein C-terminal domain-containing protein</fullName>
    </recommendedName>
</protein>
<feature type="compositionally biased region" description="Polar residues" evidence="2">
    <location>
        <begin position="349"/>
        <end position="363"/>
    </location>
</feature>
<evidence type="ECO:0000259" key="3">
    <source>
        <dbReference type="Pfam" id="PF07814"/>
    </source>
</evidence>
<sequence length="931" mass="102509">MAPARGNPTPHRQLITYGKSSRGHKDGKGHRLLTSSPPAQTPGPLPQEPSKDLIPSSGHTAARIRQASGNNNLRQHPGALQTPQVAKPAKSTSLRHQTASYEESSVYDITLSGDEQQHEKIEPWRKRRKIESPKIEWISRGFADIVNPSPKRTRPDHTHHDSPARDVATTAAPTGPAGKTEVEVVIRTPKHLKKYYKTTTKEEVALEEGDEPGFGLPRRSKQSMANLHTDQSSHVAPNPSLSQTAGQQALKPPANTLVRPAKSSVKDPPPKMPSLNPRQRLATSARVHTGPEDDTLEQNGFTNTTPSRRRIVDALSFTPGTMPGSPINLGGADRCSRFASSRASSEISTGTSEDSLTSSSQLPASLHEMKNDSRSNSPIRSQHSQTSGPKNTYARQRSFLTVGNVAEDPLLEALPKPQFAPQYQGGHCVPNVMVSKRPRSLSSHPKDDGGGDNTNGVVRNIYELRRAGENARFEGIVDAIFEDIEDPTSSASRRYSGLIQLCTKLMDHQFARRFLAYALEKRLAKRAGDLGDTIYMYLLTCAYGLILATGPVSSVVLHTCSSQVFKVVPDMISDDSDILDMSKLKAMKTSKTIQGSLRDFCEQMSQSKIWPDIKPEKPTPLALALRCIEMAVRRARESGDAIDHISDALLSKLVEVLLRHSMLLENKSAKSDDFLIIELAFSILESYTVVLSSLSPSQEKILKTLTPLGCLLSQLSHYSEPCCKQIQLLEIRLILNLTNNNPSLCEDFSTAEFIRGLMQIVLSNFGLVSEDFGNDKRDSFLDAVILALGALINLTEWSEAARQLIFKTRSNNSTTFLDRLLQLFKDGWEKTSEAESVIQTHSNVVFGYISVLLSTVSLNDGARLHLRSSLHGRTIDRVLATVDEFLHYHRKVEELHDGKDGSQGEEESSVSGFTSRLQGIVNRIRNAEGIC</sequence>
<evidence type="ECO:0000256" key="2">
    <source>
        <dbReference type="SAM" id="MobiDB-lite"/>
    </source>
</evidence>
<evidence type="ECO:0000313" key="5">
    <source>
        <dbReference type="Proteomes" id="UP000242814"/>
    </source>
</evidence>
<feature type="region of interest" description="Disordered" evidence="2">
    <location>
        <begin position="1"/>
        <end position="103"/>
    </location>
</feature>
<comment type="caution">
    <text evidence="4">The sequence shown here is derived from an EMBL/GenBank/DDBJ whole genome shotgun (WGS) entry which is preliminary data.</text>
</comment>
<evidence type="ECO:0000313" key="4">
    <source>
        <dbReference type="EMBL" id="ODH13250.1"/>
    </source>
</evidence>
<evidence type="ECO:0000256" key="1">
    <source>
        <dbReference type="ARBA" id="ARBA00006854"/>
    </source>
</evidence>
<dbReference type="VEuPathDB" id="FungiDB:PADG_05903"/>
<dbReference type="Pfam" id="PF07814">
    <property type="entry name" value="WAPL"/>
    <property type="match status" value="1"/>
</dbReference>
<dbReference type="VEuPathDB" id="FungiDB:PABG_05585"/>
<feature type="region of interest" description="Disordered" evidence="2">
    <location>
        <begin position="340"/>
        <end position="393"/>
    </location>
</feature>
<organism evidence="4 5">
    <name type="scientific">Paracoccidioides brasiliensis</name>
    <dbReference type="NCBI Taxonomy" id="121759"/>
    <lineage>
        <taxon>Eukaryota</taxon>
        <taxon>Fungi</taxon>
        <taxon>Dikarya</taxon>
        <taxon>Ascomycota</taxon>
        <taxon>Pezizomycotina</taxon>
        <taxon>Eurotiomycetes</taxon>
        <taxon>Eurotiomycetidae</taxon>
        <taxon>Onygenales</taxon>
        <taxon>Ajellomycetaceae</taxon>
        <taxon>Paracoccidioides</taxon>
    </lineage>
</organism>
<comment type="similarity">
    <text evidence="1">Belongs to the WAPL family.</text>
</comment>
<proteinExistence type="inferred from homology"/>
<reference evidence="4 5" key="1">
    <citation type="submission" date="2016-06" db="EMBL/GenBank/DDBJ databases">
        <authorList>
            <person name="Kjaerup R.B."/>
            <person name="Dalgaard T.S."/>
            <person name="Juul-Madsen H.R."/>
        </authorList>
    </citation>
    <scope>NUCLEOTIDE SEQUENCE [LARGE SCALE GENOMIC DNA]</scope>
    <source>
        <strain evidence="4 5">Pb300</strain>
    </source>
</reference>
<feature type="compositionally biased region" description="Polar residues" evidence="2">
    <location>
        <begin position="297"/>
        <end position="306"/>
    </location>
</feature>
<feature type="domain" description="Wings apart-like protein C-terminal" evidence="3">
    <location>
        <begin position="458"/>
        <end position="800"/>
    </location>
</feature>
<dbReference type="PANTHER" id="PTHR22100">
    <property type="entry name" value="WINGS APART-LIKE PROTEIN HOMOLOG"/>
    <property type="match status" value="1"/>
</dbReference>